<gene>
    <name evidence="1" type="ORF">FN976_17185</name>
</gene>
<keyword evidence="2" id="KW-1185">Reference proteome</keyword>
<dbReference type="EMBL" id="VOBQ01000013">
    <property type="protein sequence ID" value="TWO70070.1"/>
    <property type="molecule type" value="Genomic_DNA"/>
</dbReference>
<comment type="caution">
    <text evidence="1">The sequence shown here is derived from an EMBL/GenBank/DDBJ whole genome shotgun (WGS) entry which is preliminary data.</text>
</comment>
<organism evidence="1 2">
    <name type="scientific">Caenimonas sedimenti</name>
    <dbReference type="NCBI Taxonomy" id="2596921"/>
    <lineage>
        <taxon>Bacteria</taxon>
        <taxon>Pseudomonadati</taxon>
        <taxon>Pseudomonadota</taxon>
        <taxon>Betaproteobacteria</taxon>
        <taxon>Burkholderiales</taxon>
        <taxon>Comamonadaceae</taxon>
        <taxon>Caenimonas</taxon>
    </lineage>
</organism>
<accession>A0A562ZNB5</accession>
<dbReference type="AlphaFoldDB" id="A0A562ZNB5"/>
<name>A0A562ZNB5_9BURK</name>
<dbReference type="RefSeq" id="WP_145894266.1">
    <property type="nucleotide sequence ID" value="NZ_VOBQ01000013.1"/>
</dbReference>
<sequence>MENHVADWLRVHRQLIDAETAFTDLAIKATDGSISSQQLEEARSQLMALRELCSVIYIKAFPSGGK</sequence>
<dbReference type="Proteomes" id="UP000318199">
    <property type="component" value="Unassembled WGS sequence"/>
</dbReference>
<reference evidence="1 2" key="1">
    <citation type="submission" date="2019-07" db="EMBL/GenBank/DDBJ databases">
        <title>Caenimonas sedimenti sp. nov., isolated from activated sludge.</title>
        <authorList>
            <person name="Xu J."/>
        </authorList>
    </citation>
    <scope>NUCLEOTIDE SEQUENCE [LARGE SCALE GENOMIC DNA]</scope>
    <source>
        <strain evidence="1 2">HX-9-20</strain>
    </source>
</reference>
<proteinExistence type="predicted"/>
<evidence type="ECO:0000313" key="1">
    <source>
        <dbReference type="EMBL" id="TWO70070.1"/>
    </source>
</evidence>
<evidence type="ECO:0000313" key="2">
    <source>
        <dbReference type="Proteomes" id="UP000318199"/>
    </source>
</evidence>
<protein>
    <submittedName>
        <fullName evidence="1">Uncharacterized protein</fullName>
    </submittedName>
</protein>